<gene>
    <name evidence="2" type="ORF">CASFOL_041943</name>
</gene>
<sequence>MSASNLKSDMADDKAFGSVLDGEGIGSLSLTKPDSEELGNDVDEELPELVQMLNVH</sequence>
<comment type="caution">
    <text evidence="2">The sequence shown here is derived from an EMBL/GenBank/DDBJ whole genome shotgun (WGS) entry which is preliminary data.</text>
</comment>
<protein>
    <submittedName>
        <fullName evidence="2">Uncharacterized protein</fullName>
    </submittedName>
</protein>
<evidence type="ECO:0000313" key="3">
    <source>
        <dbReference type="Proteomes" id="UP001632038"/>
    </source>
</evidence>
<feature type="compositionally biased region" description="Acidic residues" evidence="1">
    <location>
        <begin position="36"/>
        <end position="47"/>
    </location>
</feature>
<organism evidence="2 3">
    <name type="scientific">Castilleja foliolosa</name>
    <dbReference type="NCBI Taxonomy" id="1961234"/>
    <lineage>
        <taxon>Eukaryota</taxon>
        <taxon>Viridiplantae</taxon>
        <taxon>Streptophyta</taxon>
        <taxon>Embryophyta</taxon>
        <taxon>Tracheophyta</taxon>
        <taxon>Spermatophyta</taxon>
        <taxon>Magnoliopsida</taxon>
        <taxon>eudicotyledons</taxon>
        <taxon>Gunneridae</taxon>
        <taxon>Pentapetalae</taxon>
        <taxon>asterids</taxon>
        <taxon>lamiids</taxon>
        <taxon>Lamiales</taxon>
        <taxon>Orobanchaceae</taxon>
        <taxon>Pedicularideae</taxon>
        <taxon>Castillejinae</taxon>
        <taxon>Castilleja</taxon>
    </lineage>
</organism>
<feature type="region of interest" description="Disordered" evidence="1">
    <location>
        <begin position="19"/>
        <end position="56"/>
    </location>
</feature>
<evidence type="ECO:0000256" key="1">
    <source>
        <dbReference type="SAM" id="MobiDB-lite"/>
    </source>
</evidence>
<dbReference type="EMBL" id="JAVIJP010000107">
    <property type="protein sequence ID" value="KAL3613869.1"/>
    <property type="molecule type" value="Genomic_DNA"/>
</dbReference>
<dbReference type="AlphaFoldDB" id="A0ABD3B9E0"/>
<dbReference type="Proteomes" id="UP001632038">
    <property type="component" value="Unassembled WGS sequence"/>
</dbReference>
<evidence type="ECO:0000313" key="2">
    <source>
        <dbReference type="EMBL" id="KAL3613869.1"/>
    </source>
</evidence>
<accession>A0ABD3B9E0</accession>
<proteinExistence type="predicted"/>
<reference evidence="3" key="1">
    <citation type="journal article" date="2024" name="IScience">
        <title>Strigolactones Initiate the Formation of Haustorium-like Structures in Castilleja.</title>
        <authorList>
            <person name="Buerger M."/>
            <person name="Peterson D."/>
            <person name="Chory J."/>
        </authorList>
    </citation>
    <scope>NUCLEOTIDE SEQUENCE [LARGE SCALE GENOMIC DNA]</scope>
</reference>
<name>A0ABD3B9E0_9LAMI</name>
<keyword evidence="3" id="KW-1185">Reference proteome</keyword>